<dbReference type="EMBL" id="CP059265">
    <property type="protein sequence ID" value="QLQ31487.1"/>
    <property type="molecule type" value="Genomic_DNA"/>
</dbReference>
<reference evidence="1" key="1">
    <citation type="submission" date="2020-06" db="EMBL/GenBank/DDBJ databases">
        <title>Analysis procedures for assessing recovery of high quality, complete, closed genomes from Nanopore long read metagenome sequencing.</title>
        <authorList>
            <person name="Bessarab I."/>
            <person name="Arumugam K."/>
            <person name="Haryono M."/>
            <person name="Liu X."/>
            <person name="Roy S."/>
            <person name="Zuniga-Montanez R.E."/>
            <person name="Qiu G."/>
            <person name="Drautz-Moses D.I."/>
            <person name="Law Y.Y."/>
            <person name="Wuertz S."/>
            <person name="Lauro F.M."/>
            <person name="Huson D.H."/>
            <person name="Williams R.B."/>
        </authorList>
    </citation>
    <scope>NUCLEOTIDE SEQUENCE [LARGE SCALE GENOMIC DNA]</scope>
    <source>
        <strain evidence="1">SSD2</strain>
    </source>
</reference>
<evidence type="ECO:0000313" key="2">
    <source>
        <dbReference type="Proteomes" id="UP000510621"/>
    </source>
</evidence>
<accession>A0A7L6AR82</accession>
<gene>
    <name evidence="1" type="ORF">HZT40_07645</name>
</gene>
<keyword evidence="2" id="KW-1185">Reference proteome</keyword>
<name>A0A7L6AR82_9GAMM</name>
<organism evidence="1 2">
    <name type="scientific">Candidatus Thiothrix singaporensis</name>
    <dbReference type="NCBI Taxonomy" id="2799669"/>
    <lineage>
        <taxon>Bacteria</taxon>
        <taxon>Pseudomonadati</taxon>
        <taxon>Pseudomonadota</taxon>
        <taxon>Gammaproteobacteria</taxon>
        <taxon>Thiotrichales</taxon>
        <taxon>Thiotrichaceae</taxon>
        <taxon>Thiothrix</taxon>
    </lineage>
</organism>
<evidence type="ECO:0000313" key="1">
    <source>
        <dbReference type="EMBL" id="QLQ31487.1"/>
    </source>
</evidence>
<dbReference type="Proteomes" id="UP000510621">
    <property type="component" value="Chromosome"/>
</dbReference>
<dbReference type="AlphaFoldDB" id="A0A7L6AR82"/>
<sequence>MNMPSHGLDNNELIIVLYQLLSDHLLVAMHKNRGLFTPTFDELNSALSETFDGISENTFYGMTSAAHELYRELQVDYQK</sequence>
<proteinExistence type="predicted"/>
<dbReference type="KEGG" id="this:HZT40_07645"/>
<protein>
    <submittedName>
        <fullName evidence="1">Uncharacterized protein</fullName>
    </submittedName>
</protein>